<dbReference type="InterPro" id="IPR008936">
    <property type="entry name" value="Rho_GTPase_activation_prot"/>
</dbReference>
<feature type="region of interest" description="Disordered" evidence="2">
    <location>
        <begin position="174"/>
        <end position="227"/>
    </location>
</feature>
<dbReference type="InterPro" id="IPR027267">
    <property type="entry name" value="AH/BAR_dom_sf"/>
</dbReference>
<evidence type="ECO:0000259" key="4">
    <source>
        <dbReference type="PROSITE" id="PS51741"/>
    </source>
</evidence>
<dbReference type="SUPFAM" id="SSF48350">
    <property type="entry name" value="GTPase activation domain, GAP"/>
    <property type="match status" value="1"/>
</dbReference>
<keyword evidence="1" id="KW-0175">Coiled coil</keyword>
<dbReference type="GO" id="GO:0005096">
    <property type="term" value="F:GTPase activator activity"/>
    <property type="evidence" value="ECO:0007669"/>
    <property type="project" value="TreeGrafter"/>
</dbReference>
<comment type="caution">
    <text evidence="5">The sequence shown here is derived from an EMBL/GenBank/DDBJ whole genome shotgun (WGS) entry which is preliminary data.</text>
</comment>
<proteinExistence type="predicted"/>
<dbReference type="InterPro" id="IPR031160">
    <property type="entry name" value="F_BAR_dom"/>
</dbReference>
<dbReference type="Pfam" id="PF00611">
    <property type="entry name" value="FCH"/>
    <property type="match status" value="1"/>
</dbReference>
<dbReference type="SMART" id="SM00324">
    <property type="entry name" value="RhoGAP"/>
    <property type="match status" value="1"/>
</dbReference>
<dbReference type="PANTHER" id="PTHR23065">
    <property type="entry name" value="PROLINE-SERINE-THREONINE PHOSPHATASE INTERACTING PROTEIN 1"/>
    <property type="match status" value="1"/>
</dbReference>
<evidence type="ECO:0000313" key="5">
    <source>
        <dbReference type="EMBL" id="KAG2187338.1"/>
    </source>
</evidence>
<dbReference type="Pfam" id="PF00620">
    <property type="entry name" value="RhoGAP"/>
    <property type="match status" value="1"/>
</dbReference>
<dbReference type="InterPro" id="IPR036390">
    <property type="entry name" value="WH_DNA-bd_sf"/>
</dbReference>
<feature type="compositionally biased region" description="Low complexity" evidence="2">
    <location>
        <begin position="216"/>
        <end position="227"/>
    </location>
</feature>
<dbReference type="OrthoDB" id="2155291at2759"/>
<dbReference type="InterPro" id="IPR000198">
    <property type="entry name" value="RhoGAP_dom"/>
</dbReference>
<evidence type="ECO:0000256" key="2">
    <source>
        <dbReference type="SAM" id="MobiDB-lite"/>
    </source>
</evidence>
<sequence>MSQQLHFESSFWGQKFTSLPVPDYQAGLRVLHEKLSQSRIENDEIISFLRDRVSVEESYAVKLLDQGQQRSKAKGFLRDEGGTLRKGFDSLRAASELLGSQHMELALNIHEVVLKPLIKVSDDYKADVASAKRNIDMKFKQLDNGVKDVERLKTYYVRKCREADRAEELALNSASEAAAKPTVLSPKTEELESEKEESTESQPVSEKDVQQEEQASGEANTTATTTHSSTYTLAGQVYSADEFEALISKIRQEIPVTEHKVAIFGTYQNTSTGENIARWLQQNIPKCKDSPATADLIGQQLITSYHILKLIGQLGEKFVPSSHHVYQWKTTAGAPDTSPNGIATSALEGVSGIFGKFGSSIASTAVPVQSTPMVAGEEPHKVARREASLADEAYLKAIRKLDHIRLQLEEMLFAHFSDMEQLELNRISTIKRVLTAFIEFGAIMSNTLPTAKAIYDQMLLYQETLKPEQDIQYIIQQYFVSGFAPKSVLYDNFYHGHSIDQSFGVSLVDISKNTDAGIPRIIQVFLSTLGESKYLQLGCVHGVRSELNLPSRQFTDDTMSAYDGVMLAGTLRLYLRELPESVIPSELYEGIKAMYSGAEDNEATVRLQSVAKLLATMPMAHYDTLKALIGYFHKKIQAAGKEGSGDAPEDEQTEAVARLAHSFGSLLLWPRHATYTTANDRHAVQLVKDLLTHYDTIFTSETNEANAEHEKRRLEAPVALHDSAGKDTETEPLSPGGIRRGLMSFVRSAAPDDSSIRKASGVFGAFNRSGYTDSTTTRSPGNKFTASTVVPSPPIPGDSTPDAFIISDEQSMATKLDQEPEEPDVMFDASADHEHDDEVQDIDTNTKPATDKRTSDIQVEGDAGEADKAENNVYSNNLIAEMGELAPSDKEGNDIDPFFEDD</sequence>
<dbReference type="Gene3D" id="1.20.1270.60">
    <property type="entry name" value="Arfaptin homology (AH) domain/BAR domain"/>
    <property type="match status" value="2"/>
</dbReference>
<dbReference type="AlphaFoldDB" id="A0A8H7Q7L8"/>
<evidence type="ECO:0000259" key="3">
    <source>
        <dbReference type="PROSITE" id="PS50238"/>
    </source>
</evidence>
<evidence type="ECO:0000256" key="1">
    <source>
        <dbReference type="PROSITE-ProRule" id="PRU01077"/>
    </source>
</evidence>
<feature type="domain" description="Rho-GAP" evidence="3">
    <location>
        <begin position="505"/>
        <end position="698"/>
    </location>
</feature>
<dbReference type="GO" id="GO:0007264">
    <property type="term" value="P:small GTPase-mediated signal transduction"/>
    <property type="evidence" value="ECO:0007669"/>
    <property type="project" value="TreeGrafter"/>
</dbReference>
<dbReference type="SUPFAM" id="SSF103657">
    <property type="entry name" value="BAR/IMD domain-like"/>
    <property type="match status" value="2"/>
</dbReference>
<feature type="region of interest" description="Disordered" evidence="2">
    <location>
        <begin position="773"/>
        <end position="797"/>
    </location>
</feature>
<gene>
    <name evidence="5" type="ORF">INT44_005024</name>
</gene>
<dbReference type="GO" id="GO:0005886">
    <property type="term" value="C:plasma membrane"/>
    <property type="evidence" value="ECO:0007669"/>
    <property type="project" value="TreeGrafter"/>
</dbReference>
<dbReference type="EMBL" id="JAEPRA010000003">
    <property type="protein sequence ID" value="KAG2187338.1"/>
    <property type="molecule type" value="Genomic_DNA"/>
</dbReference>
<feature type="region of interest" description="Disordered" evidence="2">
    <location>
        <begin position="833"/>
        <end position="902"/>
    </location>
</feature>
<keyword evidence="6" id="KW-1185">Reference proteome</keyword>
<protein>
    <submittedName>
        <fullName evidence="5">Uncharacterized protein</fullName>
    </submittedName>
</protein>
<organism evidence="5 6">
    <name type="scientific">Umbelopsis vinacea</name>
    <dbReference type="NCBI Taxonomy" id="44442"/>
    <lineage>
        <taxon>Eukaryota</taxon>
        <taxon>Fungi</taxon>
        <taxon>Fungi incertae sedis</taxon>
        <taxon>Mucoromycota</taxon>
        <taxon>Mucoromycotina</taxon>
        <taxon>Umbelopsidomycetes</taxon>
        <taxon>Umbelopsidales</taxon>
        <taxon>Umbelopsidaceae</taxon>
        <taxon>Umbelopsis</taxon>
    </lineage>
</organism>
<name>A0A8H7Q7L8_9FUNG</name>
<dbReference type="GO" id="GO:0000935">
    <property type="term" value="C:division septum"/>
    <property type="evidence" value="ECO:0007669"/>
    <property type="project" value="TreeGrafter"/>
</dbReference>
<dbReference type="SUPFAM" id="SSF46785">
    <property type="entry name" value="Winged helix' DNA-binding domain"/>
    <property type="match status" value="1"/>
</dbReference>
<dbReference type="Gene3D" id="1.10.555.10">
    <property type="entry name" value="Rho GTPase activation protein"/>
    <property type="match status" value="1"/>
</dbReference>
<reference evidence="5" key="1">
    <citation type="submission" date="2020-12" db="EMBL/GenBank/DDBJ databases">
        <title>Metabolic potential, ecology and presence of endohyphal bacteria is reflected in genomic diversity of Mucoromycotina.</title>
        <authorList>
            <person name="Muszewska A."/>
            <person name="Okrasinska A."/>
            <person name="Steczkiewicz K."/>
            <person name="Drgas O."/>
            <person name="Orlowska M."/>
            <person name="Perlinska-Lenart U."/>
            <person name="Aleksandrzak-Piekarczyk T."/>
            <person name="Szatraj K."/>
            <person name="Zielenkiewicz U."/>
            <person name="Pilsyk S."/>
            <person name="Malc E."/>
            <person name="Mieczkowski P."/>
            <person name="Kruszewska J.S."/>
            <person name="Biernat P."/>
            <person name="Pawlowska J."/>
        </authorList>
    </citation>
    <scope>NUCLEOTIDE SEQUENCE</scope>
    <source>
        <strain evidence="5">WA0000051536</strain>
    </source>
</reference>
<accession>A0A8H7Q7L8</accession>
<dbReference type="GO" id="GO:0007010">
    <property type="term" value="P:cytoskeleton organization"/>
    <property type="evidence" value="ECO:0007669"/>
    <property type="project" value="TreeGrafter"/>
</dbReference>
<dbReference type="PROSITE" id="PS50238">
    <property type="entry name" value="RHOGAP"/>
    <property type="match status" value="1"/>
</dbReference>
<dbReference type="PANTHER" id="PTHR23065:SF17">
    <property type="entry name" value="RHO-GTPASE-ACTIVATING PROTEIN RGD2"/>
    <property type="match status" value="1"/>
</dbReference>
<dbReference type="GO" id="GO:0005737">
    <property type="term" value="C:cytoplasm"/>
    <property type="evidence" value="ECO:0007669"/>
    <property type="project" value="TreeGrafter"/>
</dbReference>
<evidence type="ECO:0000313" key="6">
    <source>
        <dbReference type="Proteomes" id="UP000612746"/>
    </source>
</evidence>
<feature type="compositionally biased region" description="Polar residues" evidence="2">
    <location>
        <begin position="773"/>
        <end position="790"/>
    </location>
</feature>
<dbReference type="InterPro" id="IPR001060">
    <property type="entry name" value="FCH_dom"/>
</dbReference>
<feature type="domain" description="F-BAR" evidence="4">
    <location>
        <begin position="5"/>
        <end position="470"/>
    </location>
</feature>
<dbReference type="Proteomes" id="UP000612746">
    <property type="component" value="Unassembled WGS sequence"/>
</dbReference>
<dbReference type="PROSITE" id="PS51741">
    <property type="entry name" value="F_BAR"/>
    <property type="match status" value="1"/>
</dbReference>
<dbReference type="SMART" id="SM00055">
    <property type="entry name" value="FCH"/>
    <property type="match status" value="1"/>
</dbReference>